<dbReference type="AlphaFoldDB" id="A0AAD6RZX6"/>
<sequence length="155" mass="17715">MLLGLLPPPSPLPCLTVLRSVIGRSPGSYVSYPSYRLPPVLQYTPNLRHLDTCQGRVFQPSSRIFRAVSWFQGFKNLKKRTGLGCMPWRRDFDSVTRIPPTTGSPGDTGAWMTHRGFRALRVRVSEIKCIGPKLCRVEWMPCLWIKHRLDLSLQH</sequence>
<dbReference type="Proteomes" id="UP001218188">
    <property type="component" value="Unassembled WGS sequence"/>
</dbReference>
<dbReference type="EMBL" id="JARJCM010000369">
    <property type="protein sequence ID" value="KAJ7017943.1"/>
    <property type="molecule type" value="Genomic_DNA"/>
</dbReference>
<keyword evidence="2" id="KW-1185">Reference proteome</keyword>
<proteinExistence type="predicted"/>
<evidence type="ECO:0000313" key="2">
    <source>
        <dbReference type="Proteomes" id="UP001218188"/>
    </source>
</evidence>
<protein>
    <submittedName>
        <fullName evidence="1">Uncharacterized protein</fullName>
    </submittedName>
</protein>
<name>A0AAD6RZX6_9AGAR</name>
<feature type="non-terminal residue" evidence="1">
    <location>
        <position position="1"/>
    </location>
</feature>
<gene>
    <name evidence="1" type="ORF">C8F04DRAFT_1153654</name>
</gene>
<evidence type="ECO:0000313" key="1">
    <source>
        <dbReference type="EMBL" id="KAJ7017943.1"/>
    </source>
</evidence>
<comment type="caution">
    <text evidence="1">The sequence shown here is derived from an EMBL/GenBank/DDBJ whole genome shotgun (WGS) entry which is preliminary data.</text>
</comment>
<organism evidence="1 2">
    <name type="scientific">Mycena alexandri</name>
    <dbReference type="NCBI Taxonomy" id="1745969"/>
    <lineage>
        <taxon>Eukaryota</taxon>
        <taxon>Fungi</taxon>
        <taxon>Dikarya</taxon>
        <taxon>Basidiomycota</taxon>
        <taxon>Agaricomycotina</taxon>
        <taxon>Agaricomycetes</taxon>
        <taxon>Agaricomycetidae</taxon>
        <taxon>Agaricales</taxon>
        <taxon>Marasmiineae</taxon>
        <taxon>Mycenaceae</taxon>
        <taxon>Mycena</taxon>
    </lineage>
</organism>
<accession>A0AAD6RZX6</accession>
<reference evidence="1" key="1">
    <citation type="submission" date="2023-03" db="EMBL/GenBank/DDBJ databases">
        <title>Massive genome expansion in bonnet fungi (Mycena s.s.) driven by repeated elements and novel gene families across ecological guilds.</title>
        <authorList>
            <consortium name="Lawrence Berkeley National Laboratory"/>
            <person name="Harder C.B."/>
            <person name="Miyauchi S."/>
            <person name="Viragh M."/>
            <person name="Kuo A."/>
            <person name="Thoen E."/>
            <person name="Andreopoulos B."/>
            <person name="Lu D."/>
            <person name="Skrede I."/>
            <person name="Drula E."/>
            <person name="Henrissat B."/>
            <person name="Morin E."/>
            <person name="Kohler A."/>
            <person name="Barry K."/>
            <person name="LaButti K."/>
            <person name="Morin E."/>
            <person name="Salamov A."/>
            <person name="Lipzen A."/>
            <person name="Mereny Z."/>
            <person name="Hegedus B."/>
            <person name="Baldrian P."/>
            <person name="Stursova M."/>
            <person name="Weitz H."/>
            <person name="Taylor A."/>
            <person name="Grigoriev I.V."/>
            <person name="Nagy L.G."/>
            <person name="Martin F."/>
            <person name="Kauserud H."/>
        </authorList>
    </citation>
    <scope>NUCLEOTIDE SEQUENCE</scope>
    <source>
        <strain evidence="1">CBHHK200</strain>
    </source>
</reference>